<evidence type="ECO:0000256" key="3">
    <source>
        <dbReference type="ARBA" id="ARBA00022692"/>
    </source>
</evidence>
<comment type="caution">
    <text evidence="7">Lacks conserved residue(s) required for the propagation of feature annotation.</text>
</comment>
<keyword evidence="6 7" id="KW-0472">Membrane</keyword>
<dbReference type="InterPro" id="IPR035952">
    <property type="entry name" value="Rhomboid-like_sf"/>
</dbReference>
<evidence type="ECO:0000256" key="2">
    <source>
        <dbReference type="ARBA" id="ARBA00008917"/>
    </source>
</evidence>
<evidence type="ECO:0000256" key="6">
    <source>
        <dbReference type="ARBA" id="ARBA00023136"/>
    </source>
</evidence>
<accession>A0A8H6HEB5</accession>
<protein>
    <recommendedName>
        <fullName evidence="7">Derlin</fullName>
    </recommendedName>
</protein>
<evidence type="ECO:0000313" key="9">
    <source>
        <dbReference type="Proteomes" id="UP000521943"/>
    </source>
</evidence>
<dbReference type="SUPFAM" id="SSF144091">
    <property type="entry name" value="Rhomboid-like"/>
    <property type="match status" value="1"/>
</dbReference>
<dbReference type="AlphaFoldDB" id="A0A8H6HEB5"/>
<dbReference type="GO" id="GO:0005789">
    <property type="term" value="C:endoplasmic reticulum membrane"/>
    <property type="evidence" value="ECO:0007669"/>
    <property type="project" value="UniProtKB-SubCell"/>
</dbReference>
<dbReference type="PANTHER" id="PTHR11009">
    <property type="entry name" value="DER1-LIKE PROTEIN, DERLIN"/>
    <property type="match status" value="1"/>
</dbReference>
<organism evidence="8 9">
    <name type="scientific">Ephemerocybe angulata</name>
    <dbReference type="NCBI Taxonomy" id="980116"/>
    <lineage>
        <taxon>Eukaryota</taxon>
        <taxon>Fungi</taxon>
        <taxon>Dikarya</taxon>
        <taxon>Basidiomycota</taxon>
        <taxon>Agaricomycotina</taxon>
        <taxon>Agaricomycetes</taxon>
        <taxon>Agaricomycetidae</taxon>
        <taxon>Agaricales</taxon>
        <taxon>Agaricineae</taxon>
        <taxon>Psathyrellaceae</taxon>
        <taxon>Ephemerocybe</taxon>
    </lineage>
</organism>
<comment type="caution">
    <text evidence="8">The sequence shown here is derived from an EMBL/GenBank/DDBJ whole genome shotgun (WGS) entry which is preliminary data.</text>
</comment>
<feature type="transmembrane region" description="Helical" evidence="7">
    <location>
        <begin position="115"/>
        <end position="134"/>
    </location>
</feature>
<dbReference type="Proteomes" id="UP000521943">
    <property type="component" value="Unassembled WGS sequence"/>
</dbReference>
<evidence type="ECO:0000256" key="4">
    <source>
        <dbReference type="ARBA" id="ARBA00022824"/>
    </source>
</evidence>
<proteinExistence type="inferred from homology"/>
<comment type="function">
    <text evidence="7">May be involved in the degradation of misfolded endoplasmic reticulum (ER) luminal proteins.</text>
</comment>
<dbReference type="OrthoDB" id="1716531at2759"/>
<dbReference type="EMBL" id="JACGCI010000113">
    <property type="protein sequence ID" value="KAF6744835.1"/>
    <property type="molecule type" value="Genomic_DNA"/>
</dbReference>
<name>A0A8H6HEB5_9AGAR</name>
<evidence type="ECO:0000256" key="1">
    <source>
        <dbReference type="ARBA" id="ARBA00004477"/>
    </source>
</evidence>
<dbReference type="GO" id="GO:0006950">
    <property type="term" value="P:response to stress"/>
    <property type="evidence" value="ECO:0007669"/>
    <property type="project" value="UniProtKB-ARBA"/>
</dbReference>
<feature type="transmembrane region" description="Helical" evidence="7">
    <location>
        <begin position="20"/>
        <end position="42"/>
    </location>
</feature>
<feature type="transmembrane region" description="Helical" evidence="7">
    <location>
        <begin position="54"/>
        <end position="76"/>
    </location>
</feature>
<evidence type="ECO:0000256" key="5">
    <source>
        <dbReference type="ARBA" id="ARBA00022989"/>
    </source>
</evidence>
<dbReference type="InterPro" id="IPR007599">
    <property type="entry name" value="DER1"/>
</dbReference>
<reference evidence="8 9" key="1">
    <citation type="submission" date="2020-07" db="EMBL/GenBank/DDBJ databases">
        <title>Comparative genomics of pyrophilous fungi reveals a link between fire events and developmental genes.</title>
        <authorList>
            <consortium name="DOE Joint Genome Institute"/>
            <person name="Steindorff A.S."/>
            <person name="Carver A."/>
            <person name="Calhoun S."/>
            <person name="Stillman K."/>
            <person name="Liu H."/>
            <person name="Lipzen A."/>
            <person name="Pangilinan J."/>
            <person name="Labutti K."/>
            <person name="Bruns T.D."/>
            <person name="Grigoriev I.V."/>
        </authorList>
    </citation>
    <scope>NUCLEOTIDE SEQUENCE [LARGE SCALE GENOMIC DNA]</scope>
    <source>
        <strain evidence="8 9">CBS 144469</strain>
    </source>
</reference>
<comment type="similarity">
    <text evidence="2 7">Belongs to the derlin family.</text>
</comment>
<sequence>MAEQILAELKKIPPVTRVSVVSLVGLTVPVMAKLVNPAYFVYFGPWVWSKFQLWRIPAAFFVGSTNINFVFEVAMLYRMLNQLESGHFAGNSSDLAFQLAVAGASIILATRPLSSVLFLHSLLACLSYVTSALAPPGAQTSLMGLVTLPVRYFPYVMVIMDLLMAGPRAAAESVAGIIVGHAWWWGVWGGDLSATGGVLAEYALAPAWLRRFFGEGARRRREGEGTRTATGGVATGLRASGIEVVAPRRVANASSPEGHQWGQGNRLGS</sequence>
<keyword evidence="5 7" id="KW-1133">Transmembrane helix</keyword>
<gene>
    <name evidence="8" type="ORF">DFP72DRAFT_927454</name>
</gene>
<dbReference type="Pfam" id="PF04511">
    <property type="entry name" value="DER1"/>
    <property type="match status" value="1"/>
</dbReference>
<comment type="subcellular location">
    <subcellularLocation>
        <location evidence="1 7">Endoplasmic reticulum membrane</location>
        <topology evidence="1 7">Multi-pass membrane protein</topology>
    </subcellularLocation>
</comment>
<keyword evidence="4 7" id="KW-0256">Endoplasmic reticulum</keyword>
<keyword evidence="9" id="KW-1185">Reference proteome</keyword>
<evidence type="ECO:0000256" key="7">
    <source>
        <dbReference type="RuleBase" id="RU363059"/>
    </source>
</evidence>
<evidence type="ECO:0000313" key="8">
    <source>
        <dbReference type="EMBL" id="KAF6744835.1"/>
    </source>
</evidence>
<keyword evidence="3 7" id="KW-0812">Transmembrane</keyword>